<evidence type="ECO:0000313" key="4">
    <source>
        <dbReference type="Proteomes" id="UP000009296"/>
    </source>
</evidence>
<organism evidence="3 4">
    <name type="scientific">Methanothermococcus okinawensis (strain DSM 14208 / JCM 11175 / IH1)</name>
    <dbReference type="NCBI Taxonomy" id="647113"/>
    <lineage>
        <taxon>Archaea</taxon>
        <taxon>Methanobacteriati</taxon>
        <taxon>Methanobacteriota</taxon>
        <taxon>Methanomada group</taxon>
        <taxon>Methanococci</taxon>
        <taxon>Methanococcales</taxon>
        <taxon>Methanococcaceae</taxon>
        <taxon>Methanothermococcus</taxon>
    </lineage>
</organism>
<name>F8AN74_METOI</name>
<proteinExistence type="predicted"/>
<dbReference type="AlphaFoldDB" id="F8AN74"/>
<dbReference type="KEGG" id="mok:Metok_1020"/>
<sequence length="432" mass="49257">MGLLILIGFFIIIMSSSAIDLSNSPLIVVNKDSPDAPYAKMIMDEFYPYKKIQIVNNTIKVSENIHYNIPANNSFKIDNNRGELYIKFEKDSSGDIKYKNIEYRENFGNDNIMFLGKTYKILNRTDDKIVLYNDVKNISTNKSFEYKNYKIVLKAISFDGNALILDISKNGKPVCNDLRITKGDLVNIKNSNIAICYKNMSKQGKTNIFLFKIYNTIELINNKDFELNNNFKVKIDNNEIILKYKNPENLKDFNIFNYSIKLTNNNKNGLTYFDVDYKHNYEIKKEDIDGTECLGNNICVVKNGDNLHLYKNGKEYNNITHYYASNVVLGNNILNTDSNFILIGGPVSNNITKKIENNLKIPITNSNPGKNRGVIQVIKNPYNPNYKIMVIAGSDRNGTKACILALLNGIYNSSNEKAMTFELDNGNVKIVK</sequence>
<dbReference type="InterPro" id="IPR029018">
    <property type="entry name" value="Hex-like_dom2"/>
</dbReference>
<evidence type="ECO:0000313" key="3">
    <source>
        <dbReference type="EMBL" id="AEH06990.1"/>
    </source>
</evidence>
<dbReference type="InterPro" id="IPR006454">
    <property type="entry name" value="S_layer_MJ"/>
</dbReference>
<accession>F8AN74</accession>
<gene>
    <name evidence="3" type="ordered locus">Metok_1020</name>
</gene>
<dbReference type="EMBL" id="CP002792">
    <property type="protein sequence ID" value="AEH06990.1"/>
    <property type="molecule type" value="Genomic_DNA"/>
</dbReference>
<dbReference type="Gene3D" id="3.30.379.10">
    <property type="entry name" value="Chitobiase/beta-hexosaminidase domain 2-like"/>
    <property type="match status" value="1"/>
</dbReference>
<dbReference type="NCBIfam" id="TIGR01564">
    <property type="entry name" value="S_layer_MJ"/>
    <property type="match status" value="1"/>
</dbReference>
<dbReference type="eggNOG" id="arCOG03420">
    <property type="taxonomic scope" value="Archaea"/>
</dbReference>
<dbReference type="HOGENOM" id="CLU_640322_0_0_2"/>
<reference evidence="3" key="1">
    <citation type="submission" date="2011-05" db="EMBL/GenBank/DDBJ databases">
        <title>Complete sequence of chromosome of Methanothermococcus okinawensis IH1.</title>
        <authorList>
            <consortium name="US DOE Joint Genome Institute"/>
            <person name="Lucas S."/>
            <person name="Han J."/>
            <person name="Lapidus A."/>
            <person name="Cheng J.-F."/>
            <person name="Goodwin L."/>
            <person name="Pitluck S."/>
            <person name="Peters L."/>
            <person name="Mikhailova N."/>
            <person name="Held B."/>
            <person name="Han C."/>
            <person name="Tapia R."/>
            <person name="Land M."/>
            <person name="Hauser L."/>
            <person name="Kyrpides N."/>
            <person name="Ivanova N."/>
            <person name="Pagani I."/>
            <person name="Sieprawska-Lupa M."/>
            <person name="Takai K."/>
            <person name="Miyazaki J."/>
            <person name="Whitman W."/>
            <person name="Woyke T."/>
        </authorList>
    </citation>
    <scope>NUCLEOTIDE SEQUENCE [LARGE SCALE GENOMIC DNA]</scope>
    <source>
        <strain evidence="3">IH1</strain>
    </source>
</reference>
<feature type="domain" description="S-layer protein outer" evidence="2">
    <location>
        <begin position="335"/>
        <end position="408"/>
    </location>
</feature>
<dbReference type="InterPro" id="IPR022651">
    <property type="entry name" value="S_layer_C"/>
</dbReference>
<keyword evidence="1" id="KW-0378">Hydrolase</keyword>
<dbReference type="Pfam" id="PF05124">
    <property type="entry name" value="S_layer_C"/>
    <property type="match status" value="1"/>
</dbReference>
<keyword evidence="4" id="KW-1185">Reference proteome</keyword>
<dbReference type="Proteomes" id="UP000009296">
    <property type="component" value="Chromosome"/>
</dbReference>
<evidence type="ECO:0000259" key="2">
    <source>
        <dbReference type="Pfam" id="PF05124"/>
    </source>
</evidence>
<protein>
    <submittedName>
        <fullName evidence="3">S-layer family protein</fullName>
    </submittedName>
</protein>
<dbReference type="GO" id="GO:0016787">
    <property type="term" value="F:hydrolase activity"/>
    <property type="evidence" value="ECO:0007669"/>
    <property type="project" value="UniProtKB-KW"/>
</dbReference>
<evidence type="ECO:0000256" key="1">
    <source>
        <dbReference type="ARBA" id="ARBA00022801"/>
    </source>
</evidence>